<dbReference type="FunFam" id="3.30.200.20:FF:000039">
    <property type="entry name" value="receptor-like protein kinase FERONIA"/>
    <property type="match status" value="1"/>
</dbReference>
<dbReference type="Gramene" id="PRQ37235">
    <property type="protein sequence ID" value="PRQ37235"/>
    <property type="gene ID" value="RchiOBHm_Chr4g0400301"/>
</dbReference>
<dbReference type="InterPro" id="IPR017441">
    <property type="entry name" value="Protein_kinase_ATP_BS"/>
</dbReference>
<dbReference type="GO" id="GO:0005524">
    <property type="term" value="F:ATP binding"/>
    <property type="evidence" value="ECO:0007669"/>
    <property type="project" value="UniProtKB-UniRule"/>
</dbReference>
<evidence type="ECO:0000256" key="4">
    <source>
        <dbReference type="ARBA" id="ARBA00022777"/>
    </source>
</evidence>
<dbReference type="PROSITE" id="PS00107">
    <property type="entry name" value="PROTEIN_KINASE_ATP"/>
    <property type="match status" value="1"/>
</dbReference>
<reference evidence="8 9" key="1">
    <citation type="journal article" date="2018" name="Nat. Genet.">
        <title>The Rosa genome provides new insights in the design of modern roses.</title>
        <authorList>
            <person name="Bendahmane M."/>
        </authorList>
    </citation>
    <scope>NUCLEOTIDE SEQUENCE [LARGE SCALE GENOMIC DNA]</scope>
    <source>
        <strain evidence="9">cv. Old Blush</strain>
    </source>
</reference>
<dbReference type="InterPro" id="IPR045272">
    <property type="entry name" value="ANXUR1/2-like"/>
</dbReference>
<dbReference type="GO" id="GO:0005886">
    <property type="term" value="C:plasma membrane"/>
    <property type="evidence" value="ECO:0007669"/>
    <property type="project" value="TreeGrafter"/>
</dbReference>
<organism evidence="8 9">
    <name type="scientific">Rosa chinensis</name>
    <name type="common">China rose</name>
    <dbReference type="NCBI Taxonomy" id="74649"/>
    <lineage>
        <taxon>Eukaryota</taxon>
        <taxon>Viridiplantae</taxon>
        <taxon>Streptophyta</taxon>
        <taxon>Embryophyta</taxon>
        <taxon>Tracheophyta</taxon>
        <taxon>Spermatophyta</taxon>
        <taxon>Magnoliopsida</taxon>
        <taxon>eudicotyledons</taxon>
        <taxon>Gunneridae</taxon>
        <taxon>Pentapetalae</taxon>
        <taxon>rosids</taxon>
        <taxon>fabids</taxon>
        <taxon>Rosales</taxon>
        <taxon>Rosaceae</taxon>
        <taxon>Rosoideae</taxon>
        <taxon>Rosoideae incertae sedis</taxon>
        <taxon>Rosa</taxon>
    </lineage>
</organism>
<dbReference type="InterPro" id="IPR011009">
    <property type="entry name" value="Kinase-like_dom_sf"/>
</dbReference>
<evidence type="ECO:0000256" key="2">
    <source>
        <dbReference type="ARBA" id="ARBA00022679"/>
    </source>
</evidence>
<dbReference type="PANTHER" id="PTHR27003:SF434">
    <property type="entry name" value="RECEPTOR-LIKE PROTEIN KINASE FERONIA"/>
    <property type="match status" value="1"/>
</dbReference>
<accession>A0A2P6QST1</accession>
<keyword evidence="1" id="KW-0723">Serine/threonine-protein kinase</keyword>
<sequence>MTKPTMNPEQFMPTILCCHFPLEEITAATKNFNDTFIIGAGGFGNVYKGCTDGGATLVAIKRLKPGSSQGAHEFKTEIEMLSQLRHRHLVSLIRYCVDKGEMILVYDYMAHGTLRDHLYHTNNPSLP</sequence>
<feature type="binding site" evidence="6">
    <location>
        <position position="61"/>
    </location>
    <ligand>
        <name>ATP</name>
        <dbReference type="ChEBI" id="CHEBI:30616"/>
    </ligand>
</feature>
<keyword evidence="4" id="KW-0418">Kinase</keyword>
<dbReference type="SUPFAM" id="SSF56112">
    <property type="entry name" value="Protein kinase-like (PK-like)"/>
    <property type="match status" value="1"/>
</dbReference>
<keyword evidence="9" id="KW-1185">Reference proteome</keyword>
<dbReference type="AlphaFoldDB" id="A0A2P6QST1"/>
<dbReference type="EMBL" id="PDCK01000042">
    <property type="protein sequence ID" value="PRQ37235.1"/>
    <property type="molecule type" value="Genomic_DNA"/>
</dbReference>
<dbReference type="GO" id="GO:0009506">
    <property type="term" value="C:plasmodesma"/>
    <property type="evidence" value="ECO:0007669"/>
    <property type="project" value="TreeGrafter"/>
</dbReference>
<proteinExistence type="predicted"/>
<dbReference type="OMA" id="CEFETEI"/>
<evidence type="ECO:0000313" key="9">
    <source>
        <dbReference type="Proteomes" id="UP000238479"/>
    </source>
</evidence>
<keyword evidence="5 6" id="KW-0067">ATP-binding</keyword>
<dbReference type="PANTHER" id="PTHR27003">
    <property type="entry name" value="OS07G0166700 PROTEIN"/>
    <property type="match status" value="1"/>
</dbReference>
<evidence type="ECO:0000256" key="5">
    <source>
        <dbReference type="ARBA" id="ARBA00022840"/>
    </source>
</evidence>
<feature type="domain" description="Protein kinase" evidence="7">
    <location>
        <begin position="32"/>
        <end position="127"/>
    </location>
</feature>
<dbReference type="InterPro" id="IPR001245">
    <property type="entry name" value="Ser-Thr/Tyr_kinase_cat_dom"/>
</dbReference>
<keyword evidence="2 8" id="KW-0808">Transferase</keyword>
<evidence type="ECO:0000259" key="7">
    <source>
        <dbReference type="PROSITE" id="PS50011"/>
    </source>
</evidence>
<keyword evidence="3 6" id="KW-0547">Nucleotide-binding</keyword>
<gene>
    <name evidence="8" type="ORF">RchiOBHm_Chr4g0400301</name>
</gene>
<dbReference type="GO" id="GO:0004674">
    <property type="term" value="F:protein serine/threonine kinase activity"/>
    <property type="evidence" value="ECO:0007669"/>
    <property type="project" value="UniProtKB-KW"/>
</dbReference>
<name>A0A2P6QST1_ROSCH</name>
<comment type="caution">
    <text evidence="8">The sequence shown here is derived from an EMBL/GenBank/DDBJ whole genome shotgun (WGS) entry which is preliminary data.</text>
</comment>
<dbReference type="Proteomes" id="UP000238479">
    <property type="component" value="Chromosome 4"/>
</dbReference>
<evidence type="ECO:0000256" key="3">
    <source>
        <dbReference type="ARBA" id="ARBA00022741"/>
    </source>
</evidence>
<dbReference type="Pfam" id="PF07714">
    <property type="entry name" value="PK_Tyr_Ser-Thr"/>
    <property type="match status" value="1"/>
</dbReference>
<evidence type="ECO:0000256" key="1">
    <source>
        <dbReference type="ARBA" id="ARBA00022527"/>
    </source>
</evidence>
<dbReference type="PROSITE" id="PS50011">
    <property type="entry name" value="PROTEIN_KINASE_DOM"/>
    <property type="match status" value="1"/>
</dbReference>
<dbReference type="InterPro" id="IPR000719">
    <property type="entry name" value="Prot_kinase_dom"/>
</dbReference>
<protein>
    <recommendedName>
        <fullName evidence="7">Protein kinase domain-containing protein</fullName>
    </recommendedName>
</protein>
<dbReference type="GO" id="GO:0004714">
    <property type="term" value="F:transmembrane receptor protein tyrosine kinase activity"/>
    <property type="evidence" value="ECO:0007669"/>
    <property type="project" value="InterPro"/>
</dbReference>
<dbReference type="Gene3D" id="3.30.200.20">
    <property type="entry name" value="Phosphorylase Kinase, domain 1"/>
    <property type="match status" value="1"/>
</dbReference>
<evidence type="ECO:0000313" key="8">
    <source>
        <dbReference type="EMBL" id="PRQ37235.1"/>
    </source>
</evidence>
<evidence type="ECO:0000256" key="6">
    <source>
        <dbReference type="PROSITE-ProRule" id="PRU10141"/>
    </source>
</evidence>